<reference evidence="2 4" key="1">
    <citation type="submission" date="2017-10" db="EMBL/GenBank/DDBJ databases">
        <title>Genomics of the genus Arcobacter.</title>
        <authorList>
            <person name="Perez-Cataluna A."/>
            <person name="Figueras M.J."/>
        </authorList>
    </citation>
    <scope>NUCLEOTIDE SEQUENCE [LARGE SCALE GENOMIC DNA]</scope>
    <source>
        <strain evidence="2 4">LMG 25534</strain>
    </source>
</reference>
<evidence type="ECO:0000313" key="3">
    <source>
        <dbReference type="Proteomes" id="UP000254504"/>
    </source>
</evidence>
<proteinExistence type="predicted"/>
<dbReference type="Proteomes" id="UP000254504">
    <property type="component" value="Chromosome"/>
</dbReference>
<dbReference type="RefSeq" id="WP_115428371.1">
    <property type="nucleotide sequence ID" value="NZ_CP031367.1"/>
</dbReference>
<dbReference type="EMBL" id="PDKD01000002">
    <property type="protein sequence ID" value="RXJ92598.1"/>
    <property type="molecule type" value="Genomic_DNA"/>
</dbReference>
<name>A0AAD0QJ47_9BACT</name>
<protein>
    <submittedName>
        <fullName evidence="1">Uncharacterized protein</fullName>
    </submittedName>
</protein>
<dbReference type="Proteomes" id="UP000289132">
    <property type="component" value="Unassembled WGS sequence"/>
</dbReference>
<organism evidence="1 3">
    <name type="scientific">Aliarcobacter trophiarum LMG 25534</name>
    <dbReference type="NCBI Taxonomy" id="1032241"/>
    <lineage>
        <taxon>Bacteria</taxon>
        <taxon>Pseudomonadati</taxon>
        <taxon>Campylobacterota</taxon>
        <taxon>Epsilonproteobacteria</taxon>
        <taxon>Campylobacterales</taxon>
        <taxon>Arcobacteraceae</taxon>
        <taxon>Aliarcobacter</taxon>
    </lineage>
</organism>
<dbReference type="EMBL" id="CP031367">
    <property type="protein sequence ID" value="AXK48862.1"/>
    <property type="molecule type" value="Genomic_DNA"/>
</dbReference>
<evidence type="ECO:0000313" key="2">
    <source>
        <dbReference type="EMBL" id="RXJ92598.1"/>
    </source>
</evidence>
<sequence length="79" mass="8423">MRIDNNLGAMIGSALQIQESASNIAKVANTLGDGEFQEYAGDIASELVAQIPEIVAYNAQAKSIEVQSIAMERLLDLKA</sequence>
<evidence type="ECO:0000313" key="1">
    <source>
        <dbReference type="EMBL" id="AXK48862.1"/>
    </source>
</evidence>
<dbReference type="AlphaFoldDB" id="A0AAD0QJ47"/>
<gene>
    <name evidence="1" type="ORF">ATR_0998</name>
    <name evidence="2" type="ORF">CRU87_02120</name>
</gene>
<dbReference type="KEGG" id="atp:ATR_0998"/>
<reference evidence="1 3" key="2">
    <citation type="submission" date="2018-07" db="EMBL/GenBank/DDBJ databases">
        <title>Complete genome of the Arcobacter trophiarum type strain LMG 25534.</title>
        <authorList>
            <person name="Miller W.G."/>
            <person name="Yee E."/>
        </authorList>
    </citation>
    <scope>NUCLEOTIDE SEQUENCE [LARGE SCALE GENOMIC DNA]</scope>
    <source>
        <strain evidence="1 3">LMG 25534</strain>
    </source>
</reference>
<evidence type="ECO:0000313" key="4">
    <source>
        <dbReference type="Proteomes" id="UP000289132"/>
    </source>
</evidence>
<accession>A0AAD0QJ47</accession>
<keyword evidence="4" id="KW-1185">Reference proteome</keyword>